<evidence type="ECO:0000256" key="5">
    <source>
        <dbReference type="SAM" id="MobiDB-lite"/>
    </source>
</evidence>
<comment type="caution">
    <text evidence="7">The sequence shown here is derived from an EMBL/GenBank/DDBJ whole genome shotgun (WGS) entry which is preliminary data.</text>
</comment>
<evidence type="ECO:0000256" key="3">
    <source>
        <dbReference type="ARBA" id="ARBA00021502"/>
    </source>
</evidence>
<dbReference type="InterPro" id="IPR016024">
    <property type="entry name" value="ARM-type_fold"/>
</dbReference>
<comment type="similarity">
    <text evidence="2">Belongs to the RIX1/PELP1 family.</text>
</comment>
<dbReference type="EMBL" id="SSOP01000042">
    <property type="protein sequence ID" value="KAB5593225.1"/>
    <property type="molecule type" value="Genomic_DNA"/>
</dbReference>
<dbReference type="Pfam" id="PF08167">
    <property type="entry name" value="RIX1"/>
    <property type="match status" value="1"/>
</dbReference>
<feature type="region of interest" description="Disordered" evidence="5">
    <location>
        <begin position="433"/>
        <end position="461"/>
    </location>
</feature>
<feature type="compositionally biased region" description="Polar residues" evidence="5">
    <location>
        <begin position="715"/>
        <end position="733"/>
    </location>
</feature>
<keyword evidence="8" id="KW-1185">Reference proteome</keyword>
<dbReference type="OrthoDB" id="20900at2759"/>
<proteinExistence type="inferred from homology"/>
<dbReference type="PANTHER" id="PTHR34105">
    <property type="entry name" value="PROLINE-, GLUTAMIC ACID- AND LEUCINE-RICH PROTEIN 1"/>
    <property type="match status" value="1"/>
</dbReference>
<evidence type="ECO:0000313" key="8">
    <source>
        <dbReference type="Proteomes" id="UP000383932"/>
    </source>
</evidence>
<feature type="domain" description="Pre-rRNA-processing protein RIX1 N-terminal" evidence="6">
    <location>
        <begin position="11"/>
        <end position="189"/>
    </location>
</feature>
<name>A0A5N5QN65_9AGAM</name>
<feature type="compositionally biased region" description="Polar residues" evidence="5">
    <location>
        <begin position="676"/>
        <end position="685"/>
    </location>
</feature>
<reference evidence="7 8" key="1">
    <citation type="journal article" date="2019" name="Fungal Biol. Biotechnol.">
        <title>Draft genome sequence of fastidious pathogen Ceratobasidium theobromae, which causes vascular-streak dieback in Theobroma cacao.</title>
        <authorList>
            <person name="Ali S.S."/>
            <person name="Asman A."/>
            <person name="Shao J."/>
            <person name="Firmansyah A.P."/>
            <person name="Susilo A.W."/>
            <person name="Rosmana A."/>
            <person name="McMahon P."/>
            <person name="Junaid M."/>
            <person name="Guest D."/>
            <person name="Kheng T.Y."/>
            <person name="Meinhardt L.W."/>
            <person name="Bailey B.A."/>
        </authorList>
    </citation>
    <scope>NUCLEOTIDE SEQUENCE [LARGE SCALE GENOMIC DNA]</scope>
    <source>
        <strain evidence="7 8">CT2</strain>
    </source>
</reference>
<evidence type="ECO:0000256" key="1">
    <source>
        <dbReference type="ARBA" id="ARBA00004123"/>
    </source>
</evidence>
<dbReference type="GO" id="GO:0006364">
    <property type="term" value="P:rRNA processing"/>
    <property type="evidence" value="ECO:0007669"/>
    <property type="project" value="TreeGrafter"/>
</dbReference>
<organism evidence="7 8">
    <name type="scientific">Ceratobasidium theobromae</name>
    <dbReference type="NCBI Taxonomy" id="1582974"/>
    <lineage>
        <taxon>Eukaryota</taxon>
        <taxon>Fungi</taxon>
        <taxon>Dikarya</taxon>
        <taxon>Basidiomycota</taxon>
        <taxon>Agaricomycotina</taxon>
        <taxon>Agaricomycetes</taxon>
        <taxon>Cantharellales</taxon>
        <taxon>Ceratobasidiaceae</taxon>
        <taxon>Ceratobasidium</taxon>
    </lineage>
</organism>
<feature type="compositionally biased region" description="Low complexity" evidence="5">
    <location>
        <begin position="629"/>
        <end position="640"/>
    </location>
</feature>
<dbReference type="GO" id="GO:0005634">
    <property type="term" value="C:nucleus"/>
    <property type="evidence" value="ECO:0007669"/>
    <property type="project" value="UniProtKB-SubCell"/>
</dbReference>
<feature type="compositionally biased region" description="Pro residues" evidence="5">
    <location>
        <begin position="694"/>
        <end position="705"/>
    </location>
</feature>
<keyword evidence="4" id="KW-0539">Nucleus</keyword>
<gene>
    <name evidence="7" type="ORF">CTheo_3307</name>
</gene>
<sequence length="768" mass="82787">MGGTKHPLELLLQNHLGTDSAALEHLPEVLLVLQQPDIFGDGASAGVLGKWNARISSFLHSREASSRWVGLYLARYTSMASRLILIDNAQGWAGKEEPPPNYYVAIRLLSYIFTVVADIPEFQRQVVIPNVQKCSLALLKFARSPETNLELKLLVIDTLTELTTHHPSHHRALQQDLYNFTLEHLKGTFPLASSPLLFLDISAPSIVTSVIQLHAALPLTGGKVGSSAAWRKSVDSTMTTIWEVLGALRSTYGDVISPALDITPFSLPALPEDPAIATPIALDRFRCMVRLLVHLLGTPTSRPVSVPLGSLMQLSLTLMRLSNDGQMQPTHTTYEAIQRVNQAAAIPELCVGGCMLAQQLAQSCGNLFTPYLSQVFAAITFQLEQNITISHRQHLLATIIPLLTNTHRPAPSQSYNRLPAQLLRVLSPLLPSSRTTEKMPQQTSSAERKGKKRARYEGDEVFSSHPKSSALNLVEIELYMTALLALAAIYASLPCPTQAMIQRTLLALLLHLPQMGAQSLALEVGRVYASTLGTGPSGTLGVGVHDPAFIPGTEPGDILHRFLHPRIPPNSRSGPTIDDISLFWKGEDEDEEAKELRGTAGILLAKEIDPTTSSEVFKPPNGVDRVVNSSSSGAEGQGSAPNDTNIMATLTAQPSSSSIQPKSTLTLTSPPEHFTVSDSLDNHTTPGAVITTPLPQPSPTAPPKSPKTTPSSTSFRSGNPPSMTQAPPMTSASPVAGPSFSVSIPTNDDDDEPMPHIDLDSDTDEDET</sequence>
<comment type="subcellular location">
    <subcellularLocation>
        <location evidence="1">Nucleus</location>
    </subcellularLocation>
</comment>
<feature type="compositionally biased region" description="Polar residues" evidence="5">
    <location>
        <begin position="641"/>
        <end position="669"/>
    </location>
</feature>
<feature type="region of interest" description="Disordered" evidence="5">
    <location>
        <begin position="612"/>
        <end position="768"/>
    </location>
</feature>
<accession>A0A5N5QN65</accession>
<evidence type="ECO:0000313" key="7">
    <source>
        <dbReference type="EMBL" id="KAB5593225.1"/>
    </source>
</evidence>
<protein>
    <recommendedName>
        <fullName evidence="3">Pre-rRNA-processing protein RIX1</fullName>
    </recommendedName>
</protein>
<dbReference type="PANTHER" id="PTHR34105:SF1">
    <property type="entry name" value="PROLINE-, GLUTAMIC ACID- AND LEUCINE-RICH PROTEIN 1"/>
    <property type="match status" value="1"/>
</dbReference>
<dbReference type="Proteomes" id="UP000383932">
    <property type="component" value="Unassembled WGS sequence"/>
</dbReference>
<dbReference type="SUPFAM" id="SSF48371">
    <property type="entry name" value="ARM repeat"/>
    <property type="match status" value="1"/>
</dbReference>
<evidence type="ECO:0000259" key="6">
    <source>
        <dbReference type="Pfam" id="PF08167"/>
    </source>
</evidence>
<evidence type="ECO:0000256" key="2">
    <source>
        <dbReference type="ARBA" id="ARBA00010511"/>
    </source>
</evidence>
<dbReference type="InterPro" id="IPR012583">
    <property type="entry name" value="RIX1_N"/>
</dbReference>
<evidence type="ECO:0000256" key="4">
    <source>
        <dbReference type="ARBA" id="ARBA00023242"/>
    </source>
</evidence>
<dbReference type="AlphaFoldDB" id="A0A5N5QN65"/>